<comment type="subcellular location">
    <subcellularLocation>
        <location evidence="1">Cell outer membrane</location>
    </subcellularLocation>
</comment>
<dbReference type="PROSITE" id="PS51123">
    <property type="entry name" value="OMPA_2"/>
    <property type="match status" value="1"/>
</dbReference>
<feature type="domain" description="OmpA-like" evidence="5">
    <location>
        <begin position="20"/>
        <end position="141"/>
    </location>
</feature>
<dbReference type="Gene3D" id="3.30.1330.60">
    <property type="entry name" value="OmpA-like domain"/>
    <property type="match status" value="1"/>
</dbReference>
<reference evidence="7" key="2">
    <citation type="submission" date="2011-02" db="EMBL/GenBank/DDBJ databases">
        <title>The complete genome of Pedobacter saltans DSM 12145.</title>
        <authorList>
            <consortium name="US DOE Joint Genome Institute (JGI-PGF)"/>
            <person name="Lucas S."/>
            <person name="Copeland A."/>
            <person name="Lapidus A."/>
            <person name="Bruce D."/>
            <person name="Goodwin L."/>
            <person name="Pitluck S."/>
            <person name="Kyrpides N."/>
            <person name="Mavromatis K."/>
            <person name="Pagani I."/>
            <person name="Ivanova N."/>
            <person name="Ovchinnikova G."/>
            <person name="Lu M."/>
            <person name="Detter J.C."/>
            <person name="Han C."/>
            <person name="Land M."/>
            <person name="Hauser L."/>
            <person name="Markowitz V."/>
            <person name="Cheng J.-F."/>
            <person name="Hugenholtz P."/>
            <person name="Woyke T."/>
            <person name="Wu D."/>
            <person name="Tindall B."/>
            <person name="Pomrenke H.G."/>
            <person name="Brambilla E."/>
            <person name="Klenk H.-P."/>
            <person name="Eisen J.A."/>
        </authorList>
    </citation>
    <scope>NUCLEOTIDE SEQUENCE [LARGE SCALE GENOMIC DNA]</scope>
    <source>
        <strain evidence="7">ATCC 51119 / DSM 12145 / JCM 21818 / LMG 10337 / NBRC 100064 / NCIMB 13643</strain>
    </source>
</reference>
<evidence type="ECO:0000256" key="4">
    <source>
        <dbReference type="PROSITE-ProRule" id="PRU00473"/>
    </source>
</evidence>
<dbReference type="SUPFAM" id="SSF103088">
    <property type="entry name" value="OmpA-like"/>
    <property type="match status" value="1"/>
</dbReference>
<dbReference type="Proteomes" id="UP000000310">
    <property type="component" value="Chromosome"/>
</dbReference>
<dbReference type="AlphaFoldDB" id="F0SCV1"/>
<evidence type="ECO:0000259" key="5">
    <source>
        <dbReference type="PROSITE" id="PS51123"/>
    </source>
</evidence>
<evidence type="ECO:0000313" key="6">
    <source>
        <dbReference type="EMBL" id="ADY50690.1"/>
    </source>
</evidence>
<dbReference type="PANTHER" id="PTHR30329:SF21">
    <property type="entry name" value="LIPOPROTEIN YIAD-RELATED"/>
    <property type="match status" value="1"/>
</dbReference>
<organism evidence="6 7">
    <name type="scientific">Pseudopedobacter saltans (strain ATCC 51119 / DSM 12145 / JCM 21818 / CCUG 39354 / LMG 10337 / NBRC 100064 / NCIMB 13643)</name>
    <name type="common">Pedobacter saltans</name>
    <dbReference type="NCBI Taxonomy" id="762903"/>
    <lineage>
        <taxon>Bacteria</taxon>
        <taxon>Pseudomonadati</taxon>
        <taxon>Bacteroidota</taxon>
        <taxon>Sphingobacteriia</taxon>
        <taxon>Sphingobacteriales</taxon>
        <taxon>Sphingobacteriaceae</taxon>
        <taxon>Pseudopedobacter</taxon>
    </lineage>
</organism>
<keyword evidence="2 4" id="KW-0472">Membrane</keyword>
<evidence type="ECO:0000313" key="7">
    <source>
        <dbReference type="Proteomes" id="UP000000310"/>
    </source>
</evidence>
<dbReference type="PRINTS" id="PR01021">
    <property type="entry name" value="OMPADOMAIN"/>
</dbReference>
<sequence>MGFEGIVVADCGAIADFFKENAHKAIRIENIYYDFDKWNIRPDAAVELDKLVKILKDNPTIWIELGSHTDSRGKDAYNLNLSQKRAESAVGYIVSRGIDKNRIAARGYGETQLLNRCSNGVECTEEEHQLNRRTEFKIVKY</sequence>
<evidence type="ECO:0000256" key="1">
    <source>
        <dbReference type="ARBA" id="ARBA00004442"/>
    </source>
</evidence>
<evidence type="ECO:0000256" key="3">
    <source>
        <dbReference type="ARBA" id="ARBA00023237"/>
    </source>
</evidence>
<keyword evidence="7" id="KW-1185">Reference proteome</keyword>
<keyword evidence="3" id="KW-0998">Cell outer membrane</keyword>
<dbReference type="EMBL" id="CP002545">
    <property type="protein sequence ID" value="ADY50690.1"/>
    <property type="molecule type" value="Genomic_DNA"/>
</dbReference>
<evidence type="ECO:0000256" key="2">
    <source>
        <dbReference type="ARBA" id="ARBA00023136"/>
    </source>
</evidence>
<dbReference type="PANTHER" id="PTHR30329">
    <property type="entry name" value="STATOR ELEMENT OF FLAGELLAR MOTOR COMPLEX"/>
    <property type="match status" value="1"/>
</dbReference>
<protein>
    <submittedName>
        <fullName evidence="6">OmpA/MotB domain protein</fullName>
    </submittedName>
</protein>
<dbReference type="InterPro" id="IPR006665">
    <property type="entry name" value="OmpA-like"/>
</dbReference>
<proteinExistence type="predicted"/>
<dbReference type="CDD" id="cd07185">
    <property type="entry name" value="OmpA_C-like"/>
    <property type="match status" value="1"/>
</dbReference>
<accession>F0SCV1</accession>
<dbReference type="InterPro" id="IPR050330">
    <property type="entry name" value="Bact_OuterMem_StrucFunc"/>
</dbReference>
<name>F0SCV1_PSESL</name>
<dbReference type="InterPro" id="IPR006664">
    <property type="entry name" value="OMP_bac"/>
</dbReference>
<gene>
    <name evidence="6" type="ordered locus">Pedsa_0104</name>
</gene>
<dbReference type="eggNOG" id="COG2885">
    <property type="taxonomic scope" value="Bacteria"/>
</dbReference>
<dbReference type="STRING" id="762903.Pedsa_0104"/>
<dbReference type="HOGENOM" id="CLU_016890_9_4_10"/>
<reference evidence="6 7" key="1">
    <citation type="journal article" date="2011" name="Stand. Genomic Sci.">
        <title>Complete genome sequence of the gliding, heparinolytic Pedobacter saltans type strain (113).</title>
        <authorList>
            <person name="Liolios K."/>
            <person name="Sikorski J."/>
            <person name="Lu M."/>
            <person name="Nolan M."/>
            <person name="Lapidus A."/>
            <person name="Lucas S."/>
            <person name="Hammon N."/>
            <person name="Deshpande S."/>
            <person name="Cheng J.F."/>
            <person name="Tapia R."/>
            <person name="Han C."/>
            <person name="Goodwin L."/>
            <person name="Pitluck S."/>
            <person name="Huntemann M."/>
            <person name="Ivanova N."/>
            <person name="Pagani I."/>
            <person name="Mavromatis K."/>
            <person name="Ovchinikova G."/>
            <person name="Pati A."/>
            <person name="Chen A."/>
            <person name="Palaniappan K."/>
            <person name="Land M."/>
            <person name="Hauser L."/>
            <person name="Brambilla E.M."/>
            <person name="Kotsyurbenko O."/>
            <person name="Rohde M."/>
            <person name="Tindall B.J."/>
            <person name="Abt B."/>
            <person name="Goker M."/>
            <person name="Detter J.C."/>
            <person name="Woyke T."/>
            <person name="Bristow J."/>
            <person name="Eisen J.A."/>
            <person name="Markowitz V."/>
            <person name="Hugenholtz P."/>
            <person name="Klenk H.P."/>
            <person name="Kyrpides N.C."/>
        </authorList>
    </citation>
    <scope>NUCLEOTIDE SEQUENCE [LARGE SCALE GENOMIC DNA]</scope>
    <source>
        <strain evidence="7">ATCC 51119 / DSM 12145 / JCM 21818 / LMG 10337 / NBRC 100064 / NCIMB 13643</strain>
    </source>
</reference>
<dbReference type="Pfam" id="PF00691">
    <property type="entry name" value="OmpA"/>
    <property type="match status" value="1"/>
</dbReference>
<dbReference type="InterPro" id="IPR036737">
    <property type="entry name" value="OmpA-like_sf"/>
</dbReference>
<dbReference type="GO" id="GO:0009279">
    <property type="term" value="C:cell outer membrane"/>
    <property type="evidence" value="ECO:0007669"/>
    <property type="project" value="UniProtKB-SubCell"/>
</dbReference>
<dbReference type="KEGG" id="psn:Pedsa_0104"/>